<evidence type="ECO:0000259" key="17">
    <source>
        <dbReference type="PROSITE" id="PS50041"/>
    </source>
</evidence>
<evidence type="ECO:0000256" key="2">
    <source>
        <dbReference type="ARBA" id="ARBA00022536"/>
    </source>
</evidence>
<dbReference type="InterPro" id="IPR001881">
    <property type="entry name" value="EGF-like_Ca-bd_dom"/>
</dbReference>
<evidence type="ECO:0000256" key="10">
    <source>
        <dbReference type="ARBA" id="ARBA00023157"/>
    </source>
</evidence>
<protein>
    <recommendedName>
        <fullName evidence="20">Endosialin</fullName>
    </recommendedName>
</protein>
<evidence type="ECO:0000256" key="1">
    <source>
        <dbReference type="ARBA" id="ARBA00004479"/>
    </source>
</evidence>
<dbReference type="GO" id="GO:1990430">
    <property type="term" value="F:extracellular matrix protein binding"/>
    <property type="evidence" value="ECO:0007669"/>
    <property type="project" value="TreeGrafter"/>
</dbReference>
<dbReference type="AlphaFoldDB" id="A0AAV7MQF8"/>
<evidence type="ECO:0000256" key="12">
    <source>
        <dbReference type="PROSITE-ProRule" id="PRU00076"/>
    </source>
</evidence>
<evidence type="ECO:0000256" key="7">
    <source>
        <dbReference type="ARBA" id="ARBA00022737"/>
    </source>
</evidence>
<dbReference type="PROSITE" id="PS00010">
    <property type="entry name" value="ASX_HYDROXYL"/>
    <property type="match status" value="3"/>
</dbReference>
<evidence type="ECO:0000256" key="5">
    <source>
        <dbReference type="ARBA" id="ARBA00022729"/>
    </source>
</evidence>
<evidence type="ECO:0008006" key="20">
    <source>
        <dbReference type="Google" id="ProtNLM"/>
    </source>
</evidence>
<dbReference type="SUPFAM" id="SSF57184">
    <property type="entry name" value="Growth factor receptor domain"/>
    <property type="match status" value="2"/>
</dbReference>
<dbReference type="GO" id="GO:0009897">
    <property type="term" value="C:external side of plasma membrane"/>
    <property type="evidence" value="ECO:0007669"/>
    <property type="project" value="TreeGrafter"/>
</dbReference>
<dbReference type="SMART" id="SM00034">
    <property type="entry name" value="CLECT"/>
    <property type="match status" value="1"/>
</dbReference>
<dbReference type="SMART" id="SM00181">
    <property type="entry name" value="EGF"/>
    <property type="match status" value="5"/>
</dbReference>
<accession>A0AAV7MQF8</accession>
<dbReference type="InterPro" id="IPR016187">
    <property type="entry name" value="CTDL_fold"/>
</dbReference>
<dbReference type="InterPro" id="IPR018097">
    <property type="entry name" value="EGF_Ca-bd_CS"/>
</dbReference>
<dbReference type="InterPro" id="IPR016186">
    <property type="entry name" value="C-type_lectin-like/link_sf"/>
</dbReference>
<dbReference type="InterPro" id="IPR000152">
    <property type="entry name" value="EGF-type_Asp/Asn_hydroxyl_site"/>
</dbReference>
<keyword evidence="2 12" id="KW-0245">EGF-like domain</keyword>
<keyword evidence="5 15" id="KW-0732">Signal</keyword>
<keyword evidence="11" id="KW-0325">Glycoprotein</keyword>
<feature type="compositionally biased region" description="Polar residues" evidence="13">
    <location>
        <begin position="592"/>
        <end position="608"/>
    </location>
</feature>
<name>A0AAV7MQF8_PLEWA</name>
<dbReference type="InterPro" id="IPR000742">
    <property type="entry name" value="EGF"/>
</dbReference>
<dbReference type="Proteomes" id="UP001066276">
    <property type="component" value="Chromosome 9"/>
</dbReference>
<dbReference type="PROSITE" id="PS01187">
    <property type="entry name" value="EGF_CA"/>
    <property type="match status" value="1"/>
</dbReference>
<gene>
    <name evidence="18" type="ORF">NDU88_003399</name>
</gene>
<feature type="region of interest" description="Disordered" evidence="13">
    <location>
        <begin position="625"/>
        <end position="649"/>
    </location>
</feature>
<dbReference type="SMART" id="SM00179">
    <property type="entry name" value="EGF_CA"/>
    <property type="match status" value="4"/>
</dbReference>
<evidence type="ECO:0000256" key="8">
    <source>
        <dbReference type="ARBA" id="ARBA00022989"/>
    </source>
</evidence>
<organism evidence="18 19">
    <name type="scientific">Pleurodeles waltl</name>
    <name type="common">Iberian ribbed newt</name>
    <dbReference type="NCBI Taxonomy" id="8319"/>
    <lineage>
        <taxon>Eukaryota</taxon>
        <taxon>Metazoa</taxon>
        <taxon>Chordata</taxon>
        <taxon>Craniata</taxon>
        <taxon>Vertebrata</taxon>
        <taxon>Euteleostomi</taxon>
        <taxon>Amphibia</taxon>
        <taxon>Batrachia</taxon>
        <taxon>Caudata</taxon>
        <taxon>Salamandroidea</taxon>
        <taxon>Salamandridae</taxon>
        <taxon>Pleurodelinae</taxon>
        <taxon>Pleurodeles</taxon>
    </lineage>
</organism>
<evidence type="ECO:0000256" key="6">
    <source>
        <dbReference type="ARBA" id="ARBA00022734"/>
    </source>
</evidence>
<dbReference type="InterPro" id="IPR051505">
    <property type="entry name" value="C-type_lectin_domain"/>
</dbReference>
<keyword evidence="8 14" id="KW-1133">Transmembrane helix</keyword>
<keyword evidence="6" id="KW-0430">Lectin</keyword>
<dbReference type="CDD" id="cd03600">
    <property type="entry name" value="CLECT_thrombomodulin_like"/>
    <property type="match status" value="1"/>
</dbReference>
<evidence type="ECO:0000256" key="3">
    <source>
        <dbReference type="ARBA" id="ARBA00022553"/>
    </source>
</evidence>
<feature type="signal peptide" evidence="15">
    <location>
        <begin position="1"/>
        <end position="15"/>
    </location>
</feature>
<evidence type="ECO:0000256" key="15">
    <source>
        <dbReference type="SAM" id="SignalP"/>
    </source>
</evidence>
<dbReference type="GO" id="GO:0016477">
    <property type="term" value="P:cell migration"/>
    <property type="evidence" value="ECO:0007669"/>
    <property type="project" value="TreeGrafter"/>
</dbReference>
<feature type="compositionally biased region" description="Low complexity" evidence="13">
    <location>
        <begin position="625"/>
        <end position="640"/>
    </location>
</feature>
<dbReference type="InterPro" id="IPR009030">
    <property type="entry name" value="Growth_fac_rcpt_cys_sf"/>
</dbReference>
<proteinExistence type="predicted"/>
<dbReference type="GO" id="GO:0031012">
    <property type="term" value="C:extracellular matrix"/>
    <property type="evidence" value="ECO:0007669"/>
    <property type="project" value="TreeGrafter"/>
</dbReference>
<dbReference type="SUPFAM" id="SSF56436">
    <property type="entry name" value="C-type lectin-like"/>
    <property type="match status" value="1"/>
</dbReference>
<dbReference type="PANTHER" id="PTHR14789">
    <property type="entry name" value="CHONDROLECTIN VARIANT CHODLFDELTAE"/>
    <property type="match status" value="1"/>
</dbReference>
<evidence type="ECO:0000256" key="14">
    <source>
        <dbReference type="SAM" id="Phobius"/>
    </source>
</evidence>
<feature type="compositionally biased region" description="Acidic residues" evidence="13">
    <location>
        <begin position="562"/>
        <end position="578"/>
    </location>
</feature>
<evidence type="ECO:0000259" key="16">
    <source>
        <dbReference type="PROSITE" id="PS50026"/>
    </source>
</evidence>
<keyword evidence="7" id="KW-0677">Repeat</keyword>
<keyword evidence="10 12" id="KW-1015">Disulfide bond</keyword>
<evidence type="ECO:0000256" key="11">
    <source>
        <dbReference type="ARBA" id="ARBA00023180"/>
    </source>
</evidence>
<dbReference type="CDD" id="cd00054">
    <property type="entry name" value="EGF_CA"/>
    <property type="match status" value="3"/>
</dbReference>
<dbReference type="PROSITE" id="PS50041">
    <property type="entry name" value="C_TYPE_LECTIN_2"/>
    <property type="match status" value="1"/>
</dbReference>
<keyword evidence="19" id="KW-1185">Reference proteome</keyword>
<dbReference type="GO" id="GO:0030246">
    <property type="term" value="F:carbohydrate binding"/>
    <property type="evidence" value="ECO:0007669"/>
    <property type="project" value="UniProtKB-KW"/>
</dbReference>
<dbReference type="InterPro" id="IPR001304">
    <property type="entry name" value="C-type_lectin-like"/>
</dbReference>
<feature type="region of interest" description="Disordered" evidence="13">
    <location>
        <begin position="558"/>
        <end position="612"/>
    </location>
</feature>
<feature type="domain" description="EGF-like" evidence="16">
    <location>
        <begin position="334"/>
        <end position="370"/>
    </location>
</feature>
<dbReference type="PROSITE" id="PS01186">
    <property type="entry name" value="EGF_2"/>
    <property type="match status" value="2"/>
</dbReference>
<keyword evidence="4 14" id="KW-0812">Transmembrane</keyword>
<comment type="subcellular location">
    <subcellularLocation>
        <location evidence="1">Membrane</location>
        <topology evidence="1">Single-pass type I membrane protein</topology>
    </subcellularLocation>
</comment>
<evidence type="ECO:0000313" key="18">
    <source>
        <dbReference type="EMBL" id="KAJ1105996.1"/>
    </source>
</evidence>
<feature type="domain" description="C-type lectin" evidence="17">
    <location>
        <begin position="26"/>
        <end position="157"/>
    </location>
</feature>
<feature type="domain" description="EGF-like" evidence="16">
    <location>
        <begin position="295"/>
        <end position="333"/>
    </location>
</feature>
<dbReference type="Gene3D" id="3.10.100.10">
    <property type="entry name" value="Mannose-Binding Protein A, subunit A"/>
    <property type="match status" value="1"/>
</dbReference>
<dbReference type="FunFam" id="2.10.25.10:FF:000406">
    <property type="entry name" value="CD248 molecule"/>
    <property type="match status" value="1"/>
</dbReference>
<feature type="chain" id="PRO_5044023589" description="Endosialin" evidence="15">
    <location>
        <begin position="16"/>
        <end position="714"/>
    </location>
</feature>
<comment type="caution">
    <text evidence="12">Lacks conserved residue(s) required for the propagation of feature annotation.</text>
</comment>
<dbReference type="EMBL" id="JANPWB010000013">
    <property type="protein sequence ID" value="KAJ1105996.1"/>
    <property type="molecule type" value="Genomic_DNA"/>
</dbReference>
<feature type="disulfide bond" evidence="12">
    <location>
        <begin position="375"/>
        <end position="385"/>
    </location>
</feature>
<evidence type="ECO:0000256" key="9">
    <source>
        <dbReference type="ARBA" id="ARBA00023136"/>
    </source>
</evidence>
<reference evidence="18" key="1">
    <citation type="journal article" date="2022" name="bioRxiv">
        <title>Sequencing and chromosome-scale assembly of the giantPleurodeles waltlgenome.</title>
        <authorList>
            <person name="Brown T."/>
            <person name="Elewa A."/>
            <person name="Iarovenko S."/>
            <person name="Subramanian E."/>
            <person name="Araus A.J."/>
            <person name="Petzold A."/>
            <person name="Susuki M."/>
            <person name="Suzuki K.-i.T."/>
            <person name="Hayashi T."/>
            <person name="Toyoda A."/>
            <person name="Oliveira C."/>
            <person name="Osipova E."/>
            <person name="Leigh N.D."/>
            <person name="Simon A."/>
            <person name="Yun M.H."/>
        </authorList>
    </citation>
    <scope>NUCLEOTIDE SEQUENCE</scope>
    <source>
        <strain evidence="18">20211129_DDA</strain>
        <tissue evidence="18">Liver</tissue>
    </source>
</reference>
<dbReference type="Gene3D" id="2.10.25.10">
    <property type="entry name" value="Laminin"/>
    <property type="match status" value="5"/>
</dbReference>
<keyword evidence="9 14" id="KW-0472">Membrane</keyword>
<keyword evidence="3" id="KW-0597">Phosphoprotein</keyword>
<dbReference type="Pfam" id="PF14670">
    <property type="entry name" value="FXa_inhibition"/>
    <property type="match status" value="1"/>
</dbReference>
<dbReference type="Pfam" id="PF07645">
    <property type="entry name" value="EGF_CA"/>
    <property type="match status" value="3"/>
</dbReference>
<dbReference type="PANTHER" id="PTHR14789:SF4">
    <property type="entry name" value="ENDOSIALIN"/>
    <property type="match status" value="1"/>
</dbReference>
<dbReference type="PROSITE" id="PS50026">
    <property type="entry name" value="EGF_3"/>
    <property type="match status" value="3"/>
</dbReference>
<evidence type="ECO:0000256" key="4">
    <source>
        <dbReference type="ARBA" id="ARBA00022692"/>
    </source>
</evidence>
<feature type="transmembrane region" description="Helical" evidence="14">
    <location>
        <begin position="657"/>
        <end position="681"/>
    </location>
</feature>
<feature type="domain" description="EGF-like" evidence="16">
    <location>
        <begin position="371"/>
        <end position="411"/>
    </location>
</feature>
<evidence type="ECO:0000256" key="13">
    <source>
        <dbReference type="SAM" id="MobiDB-lite"/>
    </source>
</evidence>
<dbReference type="GO" id="GO:0005509">
    <property type="term" value="F:calcium ion binding"/>
    <property type="evidence" value="ECO:0007669"/>
    <property type="project" value="InterPro"/>
</dbReference>
<dbReference type="InterPro" id="IPR049883">
    <property type="entry name" value="NOTCH1_EGF-like"/>
</dbReference>
<evidence type="ECO:0000313" key="19">
    <source>
        <dbReference type="Proteomes" id="UP001066276"/>
    </source>
</evidence>
<comment type="caution">
    <text evidence="18">The sequence shown here is derived from an EMBL/GenBank/DDBJ whole genome shotgun (WGS) entry which is preliminary data.</text>
</comment>
<dbReference type="PRINTS" id="PR00907">
    <property type="entry name" value="THRMBOMODULN"/>
</dbReference>
<dbReference type="GO" id="GO:0050840">
    <property type="term" value="F:extracellular matrix binding"/>
    <property type="evidence" value="ECO:0007669"/>
    <property type="project" value="TreeGrafter"/>
</dbReference>
<sequence>MAVWLLLILGVLGRAQDLREQDASCSAEGCYAIYFQRHSFLESWRSCRERGGTLATLRHHEEAALVEELFHGLGLAEDQATMRFWIGLQRQPRQCSSTRPLRGFTWVTGDQDTLYTNWLRPEGAPGGTCAIPRCVVMSYGSSRAAQAENFKWLDGSCTLPVDGFVCKFLYKGMCPAMVNEGGPVMYTTPFQLVSRLLTYVPFGSVANVPCGGSIPDLSVLCMLKEDGTIGWSKDGPYCPEEQQQHELGMHQLAGRGSCDVNNGGCEHICVDEGEEYFCECDEGFALMEDGQNCAPADHCESNPCEYDCTSHGHRYLCSCPEGQERGPDGRRCQDIDECAESSCDQLCINLAGGYQCQCHVGYHMGDEQCQDTDECAILAPCEHSCENTEGSYACHCHLGYSPAEEDPHHCVDNDECRIADMCQQMCVNYIGGFECYCNDGYELDSDATHCHPVQEAEAAMGEHYPFLHTTLVSPSLDTWPYDYSEEETEDEGLEMAATLEPETTSQERTTVPRLPTSAPNIFSSPAVVKTTNRFKEWTTQLVTSEAITTAAELIVATSNEPSPDDLPEEEEEVADEPLTESVSVGSEVLVPTATSTRSQESGGTSALSSAVEPTDPLVEYQDHTTSTVASTVAPASSSAPLPGSEDSQRAEKRDNRWLLVALLVPLCIFLVIMLALGIVYCTRCSGKAKPKSVTECYHWITNKNPSPASGKPGV</sequence>